<evidence type="ECO:0000313" key="2">
    <source>
        <dbReference type="Proteomes" id="UP000054359"/>
    </source>
</evidence>
<feature type="non-terminal residue" evidence="1">
    <location>
        <position position="72"/>
    </location>
</feature>
<evidence type="ECO:0000313" key="1">
    <source>
        <dbReference type="EMBL" id="KFM62601.1"/>
    </source>
</evidence>
<name>A0A087TBW2_STEMI</name>
<accession>A0A087TBW2</accession>
<keyword evidence="2" id="KW-1185">Reference proteome</keyword>
<dbReference type="Proteomes" id="UP000054359">
    <property type="component" value="Unassembled WGS sequence"/>
</dbReference>
<reference evidence="1 2" key="1">
    <citation type="submission" date="2013-11" db="EMBL/GenBank/DDBJ databases">
        <title>Genome sequencing of Stegodyphus mimosarum.</title>
        <authorList>
            <person name="Bechsgaard J."/>
        </authorList>
    </citation>
    <scope>NUCLEOTIDE SEQUENCE [LARGE SCALE GENOMIC DNA]</scope>
</reference>
<dbReference type="EMBL" id="KK114507">
    <property type="protein sequence ID" value="KFM62601.1"/>
    <property type="molecule type" value="Genomic_DNA"/>
</dbReference>
<protein>
    <submittedName>
        <fullName evidence="1">Uncharacterized protein</fullName>
    </submittedName>
</protein>
<sequence length="72" mass="7379">MLCPFPTTSCVGLSSSSLPTSPVTFVPHSRIGTTGTSASCCSVPAASPMRPDNMLQSPEAACTVSTPEIFQC</sequence>
<dbReference type="AlphaFoldDB" id="A0A087TBW2"/>
<proteinExistence type="predicted"/>
<gene>
    <name evidence="1" type="ORF">X975_07463</name>
</gene>
<organism evidence="1 2">
    <name type="scientific">Stegodyphus mimosarum</name>
    <name type="common">African social velvet spider</name>
    <dbReference type="NCBI Taxonomy" id="407821"/>
    <lineage>
        <taxon>Eukaryota</taxon>
        <taxon>Metazoa</taxon>
        <taxon>Ecdysozoa</taxon>
        <taxon>Arthropoda</taxon>
        <taxon>Chelicerata</taxon>
        <taxon>Arachnida</taxon>
        <taxon>Araneae</taxon>
        <taxon>Araneomorphae</taxon>
        <taxon>Entelegynae</taxon>
        <taxon>Eresoidea</taxon>
        <taxon>Eresidae</taxon>
        <taxon>Stegodyphus</taxon>
    </lineage>
</organism>